<evidence type="ECO:0000259" key="2">
    <source>
        <dbReference type="Pfam" id="PF13280"/>
    </source>
</evidence>
<sequence length="328" mass="37399">MTLEEQFNRLIQILQLIDSEPWQWDAADLESKFNVSRATIERDIAILRQWGQIKRKKGKFGLAEMKFLPTSFTPPEALALRIAGSTFAEQAGAGYRDALATALKKIDQVLPQRISAEIRRAHARVAVSQPVVREFSASVYQDLQNAMIHHNPVDITYFSRSRMEPSKRRVDPYGLTFKIGAWYMVGFCHLRQGIRTFGLDRIKWLRVEDKLHFRYPADFDLQEWLSKGWQLQAGGEPTEVVVRFAPSTASWILGGQWHPTQRIDKQPDGSVLFRVIVSGYQEILYWVLSFGEQAEVLEPAPLRVAVADAARKMVGIYDAPKEGTVKLI</sequence>
<dbReference type="OrthoDB" id="9815009at2"/>
<name>A0A402CXG6_9BACT</name>
<organism evidence="4 5">
    <name type="scientific">Capsulimonas corticalis</name>
    <dbReference type="NCBI Taxonomy" id="2219043"/>
    <lineage>
        <taxon>Bacteria</taxon>
        <taxon>Bacillati</taxon>
        <taxon>Armatimonadota</taxon>
        <taxon>Armatimonadia</taxon>
        <taxon>Capsulimonadales</taxon>
        <taxon>Capsulimonadaceae</taxon>
        <taxon>Capsulimonas</taxon>
    </lineage>
</organism>
<accession>A0A402CXG6</accession>
<dbReference type="InterPro" id="IPR013196">
    <property type="entry name" value="HTH_11"/>
</dbReference>
<reference evidence="4 5" key="1">
    <citation type="journal article" date="2019" name="Int. J. Syst. Evol. Microbiol.">
        <title>Capsulimonas corticalis gen. nov., sp. nov., an aerobic capsulated bacterium, of a novel bacterial order, Capsulimonadales ord. nov., of the class Armatimonadia of the phylum Armatimonadetes.</title>
        <authorList>
            <person name="Li J."/>
            <person name="Kudo C."/>
            <person name="Tonouchi A."/>
        </authorList>
    </citation>
    <scope>NUCLEOTIDE SEQUENCE [LARGE SCALE GENOMIC DNA]</scope>
    <source>
        <strain evidence="4 5">AX-7</strain>
    </source>
</reference>
<dbReference type="PANTHER" id="PTHR34580:SF1">
    <property type="entry name" value="PROTEIN PAFC"/>
    <property type="match status" value="1"/>
</dbReference>
<proteinExistence type="predicted"/>
<dbReference type="InterPro" id="IPR036390">
    <property type="entry name" value="WH_DNA-bd_sf"/>
</dbReference>
<dbReference type="Pfam" id="PF25583">
    <property type="entry name" value="WCX"/>
    <property type="match status" value="1"/>
</dbReference>
<dbReference type="InterPro" id="IPR057727">
    <property type="entry name" value="WCX_dom"/>
</dbReference>
<dbReference type="PROSITE" id="PS52050">
    <property type="entry name" value="WYL"/>
    <property type="match status" value="1"/>
</dbReference>
<evidence type="ECO:0000313" key="4">
    <source>
        <dbReference type="EMBL" id="BDI32286.1"/>
    </source>
</evidence>
<dbReference type="SUPFAM" id="SSF46785">
    <property type="entry name" value="Winged helix' DNA-binding domain"/>
    <property type="match status" value="1"/>
</dbReference>
<dbReference type="InterPro" id="IPR036388">
    <property type="entry name" value="WH-like_DNA-bd_sf"/>
</dbReference>
<keyword evidence="5" id="KW-1185">Reference proteome</keyword>
<dbReference type="KEGG" id="ccot:CCAX7_43370"/>
<dbReference type="InterPro" id="IPR026881">
    <property type="entry name" value="WYL_dom"/>
</dbReference>
<dbReference type="Pfam" id="PF08279">
    <property type="entry name" value="HTH_11"/>
    <property type="match status" value="1"/>
</dbReference>
<dbReference type="EMBL" id="AP025739">
    <property type="protein sequence ID" value="BDI32286.1"/>
    <property type="molecule type" value="Genomic_DNA"/>
</dbReference>
<protein>
    <submittedName>
        <fullName evidence="4">Transcriptional regulator</fullName>
    </submittedName>
</protein>
<dbReference type="Gene3D" id="1.10.10.10">
    <property type="entry name" value="Winged helix-like DNA-binding domain superfamily/Winged helix DNA-binding domain"/>
    <property type="match status" value="1"/>
</dbReference>
<dbReference type="Pfam" id="PF13280">
    <property type="entry name" value="WYL"/>
    <property type="match status" value="1"/>
</dbReference>
<dbReference type="RefSeq" id="WP_119322029.1">
    <property type="nucleotide sequence ID" value="NZ_AP025739.1"/>
</dbReference>
<feature type="domain" description="WCX" evidence="3">
    <location>
        <begin position="236"/>
        <end position="314"/>
    </location>
</feature>
<feature type="domain" description="WYL" evidence="2">
    <location>
        <begin position="139"/>
        <end position="206"/>
    </location>
</feature>
<dbReference type="Proteomes" id="UP000287394">
    <property type="component" value="Chromosome"/>
</dbReference>
<dbReference type="AlphaFoldDB" id="A0A402CXG6"/>
<feature type="domain" description="Helix-turn-helix type 11" evidence="1">
    <location>
        <begin position="9"/>
        <end position="61"/>
    </location>
</feature>
<evidence type="ECO:0000259" key="3">
    <source>
        <dbReference type="Pfam" id="PF25583"/>
    </source>
</evidence>
<evidence type="ECO:0000259" key="1">
    <source>
        <dbReference type="Pfam" id="PF08279"/>
    </source>
</evidence>
<gene>
    <name evidence="4" type="ORF">CCAX7_43370</name>
</gene>
<evidence type="ECO:0000313" key="5">
    <source>
        <dbReference type="Proteomes" id="UP000287394"/>
    </source>
</evidence>
<dbReference type="PANTHER" id="PTHR34580">
    <property type="match status" value="1"/>
</dbReference>
<dbReference type="InterPro" id="IPR051534">
    <property type="entry name" value="CBASS_pafABC_assoc_protein"/>
</dbReference>